<sequence length="71" mass="7963">MTTSRTVTIHLDENAVRALEQLKRQIDSQLPDDVLPPFTIPALARHAIVKWCDQQAAAVQFRHEVQGNSEG</sequence>
<dbReference type="AlphaFoldDB" id="A0A1I6BPE0"/>
<proteinExistence type="predicted"/>
<reference evidence="1 2" key="1">
    <citation type="submission" date="2016-10" db="EMBL/GenBank/DDBJ databases">
        <authorList>
            <person name="de Groot N.N."/>
        </authorList>
    </citation>
    <scope>NUCLEOTIDE SEQUENCE [LARGE SCALE GENOMIC DNA]</scope>
    <source>
        <strain evidence="1 2">JCM 18415</strain>
    </source>
</reference>
<dbReference type="OrthoDB" id="7068294at2"/>
<dbReference type="Proteomes" id="UP000242815">
    <property type="component" value="Unassembled WGS sequence"/>
</dbReference>
<dbReference type="RefSeq" id="WP_090538795.1">
    <property type="nucleotide sequence ID" value="NZ_FOYD01000005.1"/>
</dbReference>
<dbReference type="STRING" id="1002526.SAMN05216578_105101"/>
<evidence type="ECO:0000313" key="1">
    <source>
        <dbReference type="EMBL" id="SFQ82773.1"/>
    </source>
</evidence>
<dbReference type="EMBL" id="FOYD01000005">
    <property type="protein sequence ID" value="SFQ82773.1"/>
    <property type="molecule type" value="Genomic_DNA"/>
</dbReference>
<organism evidence="1 2">
    <name type="scientific">Halopseudomonas formosensis</name>
    <dbReference type="NCBI Taxonomy" id="1002526"/>
    <lineage>
        <taxon>Bacteria</taxon>
        <taxon>Pseudomonadati</taxon>
        <taxon>Pseudomonadota</taxon>
        <taxon>Gammaproteobacteria</taxon>
        <taxon>Pseudomonadales</taxon>
        <taxon>Pseudomonadaceae</taxon>
        <taxon>Halopseudomonas</taxon>
    </lineage>
</organism>
<accession>A0A1I6BPE0</accession>
<evidence type="ECO:0000313" key="2">
    <source>
        <dbReference type="Proteomes" id="UP000242815"/>
    </source>
</evidence>
<name>A0A1I6BPE0_9GAMM</name>
<gene>
    <name evidence="1" type="ORF">SAMN05216578_105101</name>
</gene>
<protein>
    <submittedName>
        <fullName evidence="1">Uncharacterized protein</fullName>
    </submittedName>
</protein>